<name>A0A1R3I698_COCAP</name>
<dbReference type="Gramene" id="OMO78041">
    <property type="protein sequence ID" value="OMO78041"/>
    <property type="gene ID" value="CCACVL1_14686"/>
</dbReference>
<dbReference type="EMBL" id="AWWV01010625">
    <property type="protein sequence ID" value="OMO78041.1"/>
    <property type="molecule type" value="Genomic_DNA"/>
</dbReference>
<gene>
    <name evidence="1" type="ORF">CCACVL1_14686</name>
</gene>
<proteinExistence type="predicted"/>
<dbReference type="Proteomes" id="UP000188268">
    <property type="component" value="Unassembled WGS sequence"/>
</dbReference>
<accession>A0A1R3I698</accession>
<feature type="non-terminal residue" evidence="1">
    <location>
        <position position="1"/>
    </location>
</feature>
<comment type="caution">
    <text evidence="1">The sequence shown here is derived from an EMBL/GenBank/DDBJ whole genome shotgun (WGS) entry which is preliminary data.</text>
</comment>
<evidence type="ECO:0000313" key="2">
    <source>
        <dbReference type="Proteomes" id="UP000188268"/>
    </source>
</evidence>
<evidence type="ECO:0000313" key="1">
    <source>
        <dbReference type="EMBL" id="OMO78041.1"/>
    </source>
</evidence>
<protein>
    <submittedName>
        <fullName evidence="1">Uncharacterized protein</fullName>
    </submittedName>
</protein>
<reference evidence="1 2" key="1">
    <citation type="submission" date="2013-09" db="EMBL/GenBank/DDBJ databases">
        <title>Corchorus capsularis genome sequencing.</title>
        <authorList>
            <person name="Alam M."/>
            <person name="Haque M.S."/>
            <person name="Islam M.S."/>
            <person name="Emdad E.M."/>
            <person name="Islam M.M."/>
            <person name="Ahmed B."/>
            <person name="Halim A."/>
            <person name="Hossen Q.M.M."/>
            <person name="Hossain M.Z."/>
            <person name="Ahmed R."/>
            <person name="Khan M.M."/>
            <person name="Islam R."/>
            <person name="Rashid M.M."/>
            <person name="Khan S.A."/>
            <person name="Rahman M.S."/>
            <person name="Alam M."/>
        </authorList>
    </citation>
    <scope>NUCLEOTIDE SEQUENCE [LARGE SCALE GENOMIC DNA]</scope>
    <source>
        <strain evidence="2">cv. CVL-1</strain>
        <tissue evidence="1">Whole seedling</tissue>
    </source>
</reference>
<keyword evidence="2" id="KW-1185">Reference proteome</keyword>
<dbReference type="AlphaFoldDB" id="A0A1R3I698"/>
<organism evidence="1 2">
    <name type="scientific">Corchorus capsularis</name>
    <name type="common">Jute</name>
    <dbReference type="NCBI Taxonomy" id="210143"/>
    <lineage>
        <taxon>Eukaryota</taxon>
        <taxon>Viridiplantae</taxon>
        <taxon>Streptophyta</taxon>
        <taxon>Embryophyta</taxon>
        <taxon>Tracheophyta</taxon>
        <taxon>Spermatophyta</taxon>
        <taxon>Magnoliopsida</taxon>
        <taxon>eudicotyledons</taxon>
        <taxon>Gunneridae</taxon>
        <taxon>Pentapetalae</taxon>
        <taxon>rosids</taxon>
        <taxon>malvids</taxon>
        <taxon>Malvales</taxon>
        <taxon>Malvaceae</taxon>
        <taxon>Grewioideae</taxon>
        <taxon>Apeibeae</taxon>
        <taxon>Corchorus</taxon>
    </lineage>
</organism>
<sequence>GCVKVFHVDGFKYSVVIAEGVLGNDKIFENNGIAHFDLSKPSLPQDGFG</sequence>